<evidence type="ECO:0000313" key="3">
    <source>
        <dbReference type="Proteomes" id="UP001165667"/>
    </source>
</evidence>
<proteinExistence type="predicted"/>
<protein>
    <submittedName>
        <fullName evidence="2">Uncharacterized protein</fullName>
    </submittedName>
</protein>
<comment type="caution">
    <text evidence="2">The sequence shown here is derived from an EMBL/GenBank/DDBJ whole genome shotgun (WGS) entry which is preliminary data.</text>
</comment>
<keyword evidence="3" id="KW-1185">Reference proteome</keyword>
<accession>A0AA42CMS7</accession>
<gene>
    <name evidence="2" type="ORF">M8523_34675</name>
</gene>
<organism evidence="2 3">
    <name type="scientific">Lichenifustis flavocetrariae</name>
    <dbReference type="NCBI Taxonomy" id="2949735"/>
    <lineage>
        <taxon>Bacteria</taxon>
        <taxon>Pseudomonadati</taxon>
        <taxon>Pseudomonadota</taxon>
        <taxon>Alphaproteobacteria</taxon>
        <taxon>Hyphomicrobiales</taxon>
        <taxon>Lichenihabitantaceae</taxon>
        <taxon>Lichenifustis</taxon>
    </lineage>
</organism>
<sequence>MLFATLSRRRDGLNFCQNWQKLSALNTTVILTTTLEPMRKRGCHPQTPIQITSANHHDAFPADLVFENDREINSNQIAGQKRNRHLLIRDHHNLPTEPAIAKTRSRFDHQKPAASAR</sequence>
<name>A0AA42CMS7_9HYPH</name>
<evidence type="ECO:0000313" key="2">
    <source>
        <dbReference type="EMBL" id="MCW6513009.1"/>
    </source>
</evidence>
<dbReference type="Proteomes" id="UP001165667">
    <property type="component" value="Unassembled WGS sequence"/>
</dbReference>
<reference evidence="2" key="1">
    <citation type="submission" date="2022-05" db="EMBL/GenBank/DDBJ databases">
        <authorList>
            <person name="Pankratov T."/>
        </authorList>
    </citation>
    <scope>NUCLEOTIDE SEQUENCE</scope>
    <source>
        <strain evidence="2">BP6-180914</strain>
    </source>
</reference>
<feature type="region of interest" description="Disordered" evidence="1">
    <location>
        <begin position="93"/>
        <end position="117"/>
    </location>
</feature>
<dbReference type="EMBL" id="JAMOIM010000083">
    <property type="protein sequence ID" value="MCW6513009.1"/>
    <property type="molecule type" value="Genomic_DNA"/>
</dbReference>
<dbReference type="RefSeq" id="WP_282589385.1">
    <property type="nucleotide sequence ID" value="NZ_JAMOIM010000083.1"/>
</dbReference>
<evidence type="ECO:0000256" key="1">
    <source>
        <dbReference type="SAM" id="MobiDB-lite"/>
    </source>
</evidence>
<dbReference type="AlphaFoldDB" id="A0AA42CMS7"/>